<dbReference type="AlphaFoldDB" id="A0AAD1HBX6"/>
<keyword evidence="3" id="KW-0804">Transcription</keyword>
<dbReference type="PROSITE" id="PS50949">
    <property type="entry name" value="HTH_GNTR"/>
    <property type="match status" value="1"/>
</dbReference>
<dbReference type="SUPFAM" id="SSF46785">
    <property type="entry name" value="Winged helix' DNA-binding domain"/>
    <property type="match status" value="1"/>
</dbReference>
<evidence type="ECO:0000256" key="3">
    <source>
        <dbReference type="ARBA" id="ARBA00023163"/>
    </source>
</evidence>
<dbReference type="EMBL" id="AP022560">
    <property type="protein sequence ID" value="BBX02051.1"/>
    <property type="molecule type" value="Genomic_DNA"/>
</dbReference>
<organism evidence="5 6">
    <name type="scientific">Mycolicibacterium moriokaense</name>
    <dbReference type="NCBI Taxonomy" id="39691"/>
    <lineage>
        <taxon>Bacteria</taxon>
        <taxon>Bacillati</taxon>
        <taxon>Actinomycetota</taxon>
        <taxon>Actinomycetes</taxon>
        <taxon>Mycobacteriales</taxon>
        <taxon>Mycobacteriaceae</taxon>
        <taxon>Mycolicibacterium</taxon>
    </lineage>
</organism>
<evidence type="ECO:0000256" key="2">
    <source>
        <dbReference type="ARBA" id="ARBA00023125"/>
    </source>
</evidence>
<dbReference type="InterPro" id="IPR011711">
    <property type="entry name" value="GntR_C"/>
</dbReference>
<accession>A0AAD1HBX6</accession>
<dbReference type="GO" id="GO:0003677">
    <property type="term" value="F:DNA binding"/>
    <property type="evidence" value="ECO:0007669"/>
    <property type="project" value="UniProtKB-KW"/>
</dbReference>
<dbReference type="PANTHER" id="PTHR43537:SF41">
    <property type="entry name" value="TRANSCRIPTIONAL REGULATORY PROTEIN"/>
    <property type="match status" value="1"/>
</dbReference>
<dbReference type="Proteomes" id="UP000466681">
    <property type="component" value="Chromosome"/>
</dbReference>
<dbReference type="SMART" id="SM00895">
    <property type="entry name" value="FCD"/>
    <property type="match status" value="1"/>
</dbReference>
<reference evidence="5 6" key="1">
    <citation type="journal article" date="2019" name="Emerg. Microbes Infect.">
        <title>Comprehensive subspecies identification of 175 nontuberculous mycobacteria species based on 7547 genomic profiles.</title>
        <authorList>
            <person name="Matsumoto Y."/>
            <person name="Kinjo T."/>
            <person name="Motooka D."/>
            <person name="Nabeya D."/>
            <person name="Jung N."/>
            <person name="Uechi K."/>
            <person name="Horii T."/>
            <person name="Iida T."/>
            <person name="Fujita J."/>
            <person name="Nakamura S."/>
        </authorList>
    </citation>
    <scope>NUCLEOTIDE SEQUENCE [LARGE SCALE GENOMIC DNA]</scope>
    <source>
        <strain evidence="5 6">JCM 6375</strain>
    </source>
</reference>
<evidence type="ECO:0000259" key="4">
    <source>
        <dbReference type="PROSITE" id="PS50949"/>
    </source>
</evidence>
<dbReference type="Gene3D" id="1.10.10.10">
    <property type="entry name" value="Winged helix-like DNA-binding domain superfamily/Winged helix DNA-binding domain"/>
    <property type="match status" value="1"/>
</dbReference>
<dbReference type="SMART" id="SM00345">
    <property type="entry name" value="HTH_GNTR"/>
    <property type="match status" value="1"/>
</dbReference>
<dbReference type="InterPro" id="IPR036388">
    <property type="entry name" value="WH-like_DNA-bd_sf"/>
</dbReference>
<dbReference type="InterPro" id="IPR036390">
    <property type="entry name" value="WH_DNA-bd_sf"/>
</dbReference>
<dbReference type="InterPro" id="IPR000524">
    <property type="entry name" value="Tscrpt_reg_HTH_GntR"/>
</dbReference>
<protein>
    <submittedName>
        <fullName evidence="5">GntR family transcriptional regulator</fullName>
    </submittedName>
</protein>
<dbReference type="SUPFAM" id="SSF48008">
    <property type="entry name" value="GntR ligand-binding domain-like"/>
    <property type="match status" value="1"/>
</dbReference>
<evidence type="ECO:0000256" key="1">
    <source>
        <dbReference type="ARBA" id="ARBA00023015"/>
    </source>
</evidence>
<keyword evidence="2" id="KW-0238">DNA-binding</keyword>
<dbReference type="PANTHER" id="PTHR43537">
    <property type="entry name" value="TRANSCRIPTIONAL REGULATOR, GNTR FAMILY"/>
    <property type="match status" value="1"/>
</dbReference>
<dbReference type="CDD" id="cd07377">
    <property type="entry name" value="WHTH_GntR"/>
    <property type="match status" value="1"/>
</dbReference>
<dbReference type="GO" id="GO:0003700">
    <property type="term" value="F:DNA-binding transcription factor activity"/>
    <property type="evidence" value="ECO:0007669"/>
    <property type="project" value="InterPro"/>
</dbReference>
<dbReference type="InterPro" id="IPR008920">
    <property type="entry name" value="TF_FadR/GntR_C"/>
</dbReference>
<sequence length="223" mass="24767">MAYESSAARIAAQLRTEILHGDLAPGSKLAQVGLAERFGVSRIPVRDALAILTGEGLVQPLSNATAVVTRMSVEELQELYDLRVAIEPRTTEIAVPNVGRADILYMRKQLAIMSAPVDARTWLAANTEFHAAVYRRANRPRTVELIEQLRRLTDRYVFMHLEVSEQGRHIGAEHDDILAAVERGDAAMTARLTREHLARAHDSILGYLDEHPSVLDRYAVLSP</sequence>
<dbReference type="Pfam" id="PF00392">
    <property type="entry name" value="GntR"/>
    <property type="match status" value="1"/>
</dbReference>
<keyword evidence="1" id="KW-0805">Transcription regulation</keyword>
<keyword evidence="6" id="KW-1185">Reference proteome</keyword>
<feature type="domain" description="HTH gntR-type" evidence="4">
    <location>
        <begin position="4"/>
        <end position="71"/>
    </location>
</feature>
<dbReference type="Pfam" id="PF07729">
    <property type="entry name" value="FCD"/>
    <property type="match status" value="1"/>
</dbReference>
<gene>
    <name evidence="5" type="ORF">MMOR_29870</name>
</gene>
<evidence type="ECO:0000313" key="6">
    <source>
        <dbReference type="Proteomes" id="UP000466681"/>
    </source>
</evidence>
<proteinExistence type="predicted"/>
<dbReference type="RefSeq" id="WP_083157301.1">
    <property type="nucleotide sequence ID" value="NZ_AP022560.1"/>
</dbReference>
<evidence type="ECO:0000313" key="5">
    <source>
        <dbReference type="EMBL" id="BBX02051.1"/>
    </source>
</evidence>
<dbReference type="KEGG" id="mmor:MMOR_29870"/>
<dbReference type="Gene3D" id="1.20.120.530">
    <property type="entry name" value="GntR ligand-binding domain-like"/>
    <property type="match status" value="1"/>
</dbReference>
<name>A0AAD1HBX6_9MYCO</name>